<dbReference type="Gene3D" id="1.10.10.10">
    <property type="entry name" value="Winged helix-like DNA-binding domain superfamily/Winged helix DNA-binding domain"/>
    <property type="match status" value="1"/>
</dbReference>
<dbReference type="Pfam" id="PF00392">
    <property type="entry name" value="GntR"/>
    <property type="match status" value="1"/>
</dbReference>
<dbReference type="PROSITE" id="PS50949">
    <property type="entry name" value="HTH_GNTR"/>
    <property type="match status" value="1"/>
</dbReference>
<dbReference type="SMART" id="SM00345">
    <property type="entry name" value="HTH_GNTR"/>
    <property type="match status" value="1"/>
</dbReference>
<dbReference type="SUPFAM" id="SSF48008">
    <property type="entry name" value="GntR ligand-binding domain-like"/>
    <property type="match status" value="1"/>
</dbReference>
<organism evidence="6 7">
    <name type="scientific">Corticibacter populi</name>
    <dbReference type="NCBI Taxonomy" id="1550736"/>
    <lineage>
        <taxon>Bacteria</taxon>
        <taxon>Pseudomonadati</taxon>
        <taxon>Pseudomonadota</taxon>
        <taxon>Betaproteobacteria</taxon>
        <taxon>Burkholderiales</taxon>
        <taxon>Comamonadaceae</taxon>
        <taxon>Corticibacter</taxon>
    </lineage>
</organism>
<evidence type="ECO:0000313" key="7">
    <source>
        <dbReference type="Proteomes" id="UP000278006"/>
    </source>
</evidence>
<evidence type="ECO:0000256" key="1">
    <source>
        <dbReference type="ARBA" id="ARBA00023015"/>
    </source>
</evidence>
<dbReference type="EMBL" id="RDQO01000004">
    <property type="protein sequence ID" value="RMX05065.1"/>
    <property type="molecule type" value="Genomic_DNA"/>
</dbReference>
<dbReference type="OrthoDB" id="8680857at2"/>
<dbReference type="GO" id="GO:0003677">
    <property type="term" value="F:DNA binding"/>
    <property type="evidence" value="ECO:0007669"/>
    <property type="project" value="UniProtKB-KW"/>
</dbReference>
<dbReference type="Proteomes" id="UP000278006">
    <property type="component" value="Unassembled WGS sequence"/>
</dbReference>
<sequence length="266" mass="29600">MDAAAGKEVRLDGSTSRSRPSRAEEVYLRLKQDIASFRLVPGDRFTEGGICARLDVSRTPVRQALYRLQQEGYVEVLFRAGWRVLPIDFKKFEELYVLRRLLEVEAVRRLCLEPAAFLSERYDALAAIWLGPMEARETDSVRVGGLDEQFHGALVEAAGNAEIARVHRDVTEHIRIIRRLDFTWAARIESTYEEHGQILRAISAGRGEEACRLLSAHIVASQAEIRKITLNQIQMAKRQSLQSLGNAGDDDVGGAEDAPAGDVSGA</sequence>
<keyword evidence="7" id="KW-1185">Reference proteome</keyword>
<feature type="domain" description="HTH gntR-type" evidence="5">
    <location>
        <begin position="20"/>
        <end position="87"/>
    </location>
</feature>
<evidence type="ECO:0000259" key="5">
    <source>
        <dbReference type="PROSITE" id="PS50949"/>
    </source>
</evidence>
<dbReference type="AlphaFoldDB" id="A0A3M6QPW7"/>
<evidence type="ECO:0000256" key="2">
    <source>
        <dbReference type="ARBA" id="ARBA00023125"/>
    </source>
</evidence>
<comment type="caution">
    <text evidence="6">The sequence shown here is derived from an EMBL/GenBank/DDBJ whole genome shotgun (WGS) entry which is preliminary data.</text>
</comment>
<name>A0A3M6QPW7_9BURK</name>
<gene>
    <name evidence="6" type="ORF">D8I35_13225</name>
</gene>
<dbReference type="PANTHER" id="PTHR43537:SF45">
    <property type="entry name" value="GNTR FAMILY REGULATORY PROTEIN"/>
    <property type="match status" value="1"/>
</dbReference>
<dbReference type="InterPro" id="IPR036390">
    <property type="entry name" value="WH_DNA-bd_sf"/>
</dbReference>
<keyword evidence="2" id="KW-0238">DNA-binding</keyword>
<keyword evidence="1" id="KW-0805">Transcription regulation</keyword>
<protein>
    <submittedName>
        <fullName evidence="6">GntR family transcriptional regulator</fullName>
    </submittedName>
</protein>
<evidence type="ECO:0000256" key="4">
    <source>
        <dbReference type="SAM" id="MobiDB-lite"/>
    </source>
</evidence>
<dbReference type="SUPFAM" id="SSF46785">
    <property type="entry name" value="Winged helix' DNA-binding domain"/>
    <property type="match status" value="1"/>
</dbReference>
<dbReference type="Pfam" id="PF07729">
    <property type="entry name" value="FCD"/>
    <property type="match status" value="1"/>
</dbReference>
<dbReference type="GO" id="GO:0003700">
    <property type="term" value="F:DNA-binding transcription factor activity"/>
    <property type="evidence" value="ECO:0007669"/>
    <property type="project" value="InterPro"/>
</dbReference>
<dbReference type="PANTHER" id="PTHR43537">
    <property type="entry name" value="TRANSCRIPTIONAL REGULATOR, GNTR FAMILY"/>
    <property type="match status" value="1"/>
</dbReference>
<dbReference type="SMART" id="SM00895">
    <property type="entry name" value="FCD"/>
    <property type="match status" value="1"/>
</dbReference>
<accession>A0A3M6QPW7</accession>
<dbReference type="InterPro" id="IPR011711">
    <property type="entry name" value="GntR_C"/>
</dbReference>
<dbReference type="Gene3D" id="1.20.120.530">
    <property type="entry name" value="GntR ligand-binding domain-like"/>
    <property type="match status" value="1"/>
</dbReference>
<feature type="region of interest" description="Disordered" evidence="4">
    <location>
        <begin position="244"/>
        <end position="266"/>
    </location>
</feature>
<reference evidence="6 7" key="1">
    <citation type="submission" date="2018-10" db="EMBL/GenBank/DDBJ databases">
        <title>Draft genome of Cortibacter populi DSM10536.</title>
        <authorList>
            <person name="Bernier A.-M."/>
            <person name="Bernard K."/>
        </authorList>
    </citation>
    <scope>NUCLEOTIDE SEQUENCE [LARGE SCALE GENOMIC DNA]</scope>
    <source>
        <strain evidence="6 7">DSM 105136</strain>
    </source>
</reference>
<dbReference type="InterPro" id="IPR000524">
    <property type="entry name" value="Tscrpt_reg_HTH_GntR"/>
</dbReference>
<evidence type="ECO:0000313" key="6">
    <source>
        <dbReference type="EMBL" id="RMX05065.1"/>
    </source>
</evidence>
<dbReference type="InterPro" id="IPR008920">
    <property type="entry name" value="TF_FadR/GntR_C"/>
</dbReference>
<dbReference type="InterPro" id="IPR036388">
    <property type="entry name" value="WH-like_DNA-bd_sf"/>
</dbReference>
<evidence type="ECO:0000256" key="3">
    <source>
        <dbReference type="ARBA" id="ARBA00023163"/>
    </source>
</evidence>
<dbReference type="RefSeq" id="WP_122230595.1">
    <property type="nucleotide sequence ID" value="NZ_RDQO01000004.1"/>
</dbReference>
<dbReference type="CDD" id="cd07377">
    <property type="entry name" value="WHTH_GntR"/>
    <property type="match status" value="1"/>
</dbReference>
<proteinExistence type="predicted"/>
<keyword evidence="3" id="KW-0804">Transcription</keyword>
<feature type="compositionally biased region" description="Low complexity" evidence="4">
    <location>
        <begin position="255"/>
        <end position="266"/>
    </location>
</feature>